<protein>
    <submittedName>
        <fullName evidence="1">Uncharacterized protein</fullName>
    </submittedName>
</protein>
<dbReference type="OrthoDB" id="10382618at2759"/>
<keyword evidence="2" id="KW-1185">Reference proteome</keyword>
<comment type="caution">
    <text evidence="1">The sequence shown here is derived from an EMBL/GenBank/DDBJ whole genome shotgun (WGS) entry which is preliminary data.</text>
</comment>
<reference evidence="1" key="1">
    <citation type="submission" date="2020-06" db="EMBL/GenBank/DDBJ databases">
        <authorList>
            <person name="Onetto C."/>
        </authorList>
    </citation>
    <scope>NUCLEOTIDE SEQUENCE</scope>
</reference>
<organism evidence="1 2">
    <name type="scientific">Aureobasidium uvarum</name>
    <dbReference type="NCBI Taxonomy" id="2773716"/>
    <lineage>
        <taxon>Eukaryota</taxon>
        <taxon>Fungi</taxon>
        <taxon>Dikarya</taxon>
        <taxon>Ascomycota</taxon>
        <taxon>Pezizomycotina</taxon>
        <taxon>Dothideomycetes</taxon>
        <taxon>Dothideomycetidae</taxon>
        <taxon>Dothideales</taxon>
        <taxon>Saccotheciaceae</taxon>
        <taxon>Aureobasidium</taxon>
    </lineage>
</organism>
<sequence>MSSTVNELAALREQILENYGVIDPDNADALLIIILRKKNKEELLMYPTVTYITEDMFEALLITDPDKGKKVLMKEFSP</sequence>
<dbReference type="AlphaFoldDB" id="A0A9N8KVG8"/>
<evidence type="ECO:0000313" key="2">
    <source>
        <dbReference type="Proteomes" id="UP000745764"/>
    </source>
</evidence>
<gene>
    <name evidence="1" type="ORF">AWRI4620_LOCUS8568</name>
</gene>
<accession>A0A9N8KVG8</accession>
<evidence type="ECO:0000313" key="1">
    <source>
        <dbReference type="EMBL" id="CAD0114313.1"/>
    </source>
</evidence>
<dbReference type="Proteomes" id="UP000745764">
    <property type="component" value="Unassembled WGS sequence"/>
</dbReference>
<dbReference type="EMBL" id="CAINUL010000017">
    <property type="protein sequence ID" value="CAD0114313.1"/>
    <property type="molecule type" value="Genomic_DNA"/>
</dbReference>
<name>A0A9N8KVG8_9PEZI</name>
<proteinExistence type="predicted"/>